<gene>
    <name evidence="2" type="ORF">Tci_875057</name>
</gene>
<proteinExistence type="predicted"/>
<organism evidence="2">
    <name type="scientific">Tanacetum cinerariifolium</name>
    <name type="common">Dalmatian daisy</name>
    <name type="synonym">Chrysanthemum cinerariifolium</name>
    <dbReference type="NCBI Taxonomy" id="118510"/>
    <lineage>
        <taxon>Eukaryota</taxon>
        <taxon>Viridiplantae</taxon>
        <taxon>Streptophyta</taxon>
        <taxon>Embryophyta</taxon>
        <taxon>Tracheophyta</taxon>
        <taxon>Spermatophyta</taxon>
        <taxon>Magnoliopsida</taxon>
        <taxon>eudicotyledons</taxon>
        <taxon>Gunneridae</taxon>
        <taxon>Pentapetalae</taxon>
        <taxon>asterids</taxon>
        <taxon>campanulids</taxon>
        <taxon>Asterales</taxon>
        <taxon>Asteraceae</taxon>
        <taxon>Asteroideae</taxon>
        <taxon>Anthemideae</taxon>
        <taxon>Anthemidinae</taxon>
        <taxon>Tanacetum</taxon>
    </lineage>
</organism>
<sequence>DLGKSLDGFINFLVGSSIIFDSIINVFEKLRNDIQALVEITDRGADFVQRAHERSYKLTSSEVEPDTEPLQLQTFADIQAFLLFKDELEKESNEEEVLAAGDDIDQDSQDDAEVRTPSQNQTQPEPSHVQESASFF</sequence>
<feature type="compositionally biased region" description="Acidic residues" evidence="1">
    <location>
        <begin position="93"/>
        <end position="111"/>
    </location>
</feature>
<dbReference type="EMBL" id="BKCJ011202535">
    <property type="protein sequence ID" value="GFD03088.1"/>
    <property type="molecule type" value="Genomic_DNA"/>
</dbReference>
<reference evidence="2" key="1">
    <citation type="journal article" date="2019" name="Sci. Rep.">
        <title>Draft genome of Tanacetum cinerariifolium, the natural source of mosquito coil.</title>
        <authorList>
            <person name="Yamashiro T."/>
            <person name="Shiraishi A."/>
            <person name="Satake H."/>
            <person name="Nakayama K."/>
        </authorList>
    </citation>
    <scope>NUCLEOTIDE SEQUENCE</scope>
</reference>
<evidence type="ECO:0000256" key="1">
    <source>
        <dbReference type="SAM" id="MobiDB-lite"/>
    </source>
</evidence>
<evidence type="ECO:0000313" key="2">
    <source>
        <dbReference type="EMBL" id="GFD03088.1"/>
    </source>
</evidence>
<protein>
    <submittedName>
        <fullName evidence="2">Uncharacterized protein</fullName>
    </submittedName>
</protein>
<feature type="non-terminal residue" evidence="2">
    <location>
        <position position="136"/>
    </location>
</feature>
<feature type="compositionally biased region" description="Polar residues" evidence="1">
    <location>
        <begin position="116"/>
        <end position="136"/>
    </location>
</feature>
<accession>A0A699T150</accession>
<dbReference type="AlphaFoldDB" id="A0A699T150"/>
<comment type="caution">
    <text evidence="2">The sequence shown here is derived from an EMBL/GenBank/DDBJ whole genome shotgun (WGS) entry which is preliminary data.</text>
</comment>
<name>A0A699T150_TANCI</name>
<feature type="non-terminal residue" evidence="2">
    <location>
        <position position="1"/>
    </location>
</feature>
<feature type="region of interest" description="Disordered" evidence="1">
    <location>
        <begin position="93"/>
        <end position="136"/>
    </location>
</feature>